<dbReference type="Gene3D" id="1.25.40.20">
    <property type="entry name" value="Ankyrin repeat-containing domain"/>
    <property type="match status" value="1"/>
</dbReference>
<dbReference type="Proteomes" id="UP000738349">
    <property type="component" value="Unassembled WGS sequence"/>
</dbReference>
<name>A0A9P9FUE9_9HYPO</name>
<dbReference type="PROSITE" id="PS50088">
    <property type="entry name" value="ANK_REPEAT"/>
    <property type="match status" value="3"/>
</dbReference>
<dbReference type="InterPro" id="IPR036770">
    <property type="entry name" value="Ankyrin_rpt-contain_sf"/>
</dbReference>
<dbReference type="PANTHER" id="PTHR24171">
    <property type="entry name" value="ANKYRIN REPEAT DOMAIN-CONTAINING PROTEIN 39-RELATED"/>
    <property type="match status" value="1"/>
</dbReference>
<sequence>MAYQASFSHIFQGQMTDQETHLIQQVLSWADDGSELMTTVHEAVINGYGLIEATQKDPWAVDLPDNTGFTPLHLAALLNSVEAIEQLIAAGVNVDAKNWEGSSPLMSAASVGNVGCMKRLMRAGCDLNQKHDDGSTIIYLAVRYGHPKVVELLMAAGASASALSDGISTELRDRRTDTAWDSFCCSMRLREWENILERRPTMDEQQCLLSSIEEFETGISNMTLASWSSFTRHY</sequence>
<dbReference type="SUPFAM" id="SSF48403">
    <property type="entry name" value="Ankyrin repeat"/>
    <property type="match status" value="1"/>
</dbReference>
<keyword evidence="2 3" id="KW-0040">ANK repeat</keyword>
<dbReference type="PRINTS" id="PR01415">
    <property type="entry name" value="ANKYRIN"/>
</dbReference>
<evidence type="ECO:0000256" key="3">
    <source>
        <dbReference type="PROSITE-ProRule" id="PRU00023"/>
    </source>
</evidence>
<feature type="repeat" description="ANK" evidence="3">
    <location>
        <begin position="100"/>
        <end position="132"/>
    </location>
</feature>
<evidence type="ECO:0000313" key="5">
    <source>
        <dbReference type="Proteomes" id="UP000738349"/>
    </source>
</evidence>
<organism evidence="4 5">
    <name type="scientific">Dactylonectria macrodidyma</name>
    <dbReference type="NCBI Taxonomy" id="307937"/>
    <lineage>
        <taxon>Eukaryota</taxon>
        <taxon>Fungi</taxon>
        <taxon>Dikarya</taxon>
        <taxon>Ascomycota</taxon>
        <taxon>Pezizomycotina</taxon>
        <taxon>Sordariomycetes</taxon>
        <taxon>Hypocreomycetidae</taxon>
        <taxon>Hypocreales</taxon>
        <taxon>Nectriaceae</taxon>
        <taxon>Dactylonectria</taxon>
    </lineage>
</organism>
<feature type="repeat" description="ANK" evidence="3">
    <location>
        <begin position="133"/>
        <end position="165"/>
    </location>
</feature>
<comment type="caution">
    <text evidence="4">The sequence shown here is derived from an EMBL/GenBank/DDBJ whole genome shotgun (WGS) entry which is preliminary data.</text>
</comment>
<feature type="repeat" description="ANK" evidence="3">
    <location>
        <begin position="67"/>
        <end position="99"/>
    </location>
</feature>
<gene>
    <name evidence="4" type="ORF">EDB81DRAFT_850337</name>
</gene>
<keyword evidence="5" id="KW-1185">Reference proteome</keyword>
<dbReference type="AlphaFoldDB" id="A0A9P9FUE9"/>
<proteinExistence type="predicted"/>
<evidence type="ECO:0000256" key="2">
    <source>
        <dbReference type="ARBA" id="ARBA00023043"/>
    </source>
</evidence>
<dbReference type="InterPro" id="IPR002110">
    <property type="entry name" value="Ankyrin_rpt"/>
</dbReference>
<protein>
    <submittedName>
        <fullName evidence="4">Ankyrin repeat-containing domain protein</fullName>
    </submittedName>
</protein>
<accession>A0A9P9FUE9</accession>
<reference evidence="4" key="1">
    <citation type="journal article" date="2021" name="Nat. Commun.">
        <title>Genetic determinants of endophytism in the Arabidopsis root mycobiome.</title>
        <authorList>
            <person name="Mesny F."/>
            <person name="Miyauchi S."/>
            <person name="Thiergart T."/>
            <person name="Pickel B."/>
            <person name="Atanasova L."/>
            <person name="Karlsson M."/>
            <person name="Huettel B."/>
            <person name="Barry K.W."/>
            <person name="Haridas S."/>
            <person name="Chen C."/>
            <person name="Bauer D."/>
            <person name="Andreopoulos W."/>
            <person name="Pangilinan J."/>
            <person name="LaButti K."/>
            <person name="Riley R."/>
            <person name="Lipzen A."/>
            <person name="Clum A."/>
            <person name="Drula E."/>
            <person name="Henrissat B."/>
            <person name="Kohler A."/>
            <person name="Grigoriev I.V."/>
            <person name="Martin F.M."/>
            <person name="Hacquard S."/>
        </authorList>
    </citation>
    <scope>NUCLEOTIDE SEQUENCE</scope>
    <source>
        <strain evidence="4">MPI-CAGE-AT-0147</strain>
    </source>
</reference>
<dbReference type="OrthoDB" id="7464126at2759"/>
<evidence type="ECO:0000313" key="4">
    <source>
        <dbReference type="EMBL" id="KAH7176434.1"/>
    </source>
</evidence>
<dbReference type="Pfam" id="PF12796">
    <property type="entry name" value="Ank_2"/>
    <property type="match status" value="1"/>
</dbReference>
<dbReference type="SMART" id="SM00248">
    <property type="entry name" value="ANK"/>
    <property type="match status" value="3"/>
</dbReference>
<keyword evidence="1" id="KW-0677">Repeat</keyword>
<evidence type="ECO:0000256" key="1">
    <source>
        <dbReference type="ARBA" id="ARBA00022737"/>
    </source>
</evidence>
<dbReference type="EMBL" id="JAGMUV010000001">
    <property type="protein sequence ID" value="KAH7176434.1"/>
    <property type="molecule type" value="Genomic_DNA"/>
</dbReference>
<dbReference type="PROSITE" id="PS50297">
    <property type="entry name" value="ANK_REP_REGION"/>
    <property type="match status" value="3"/>
</dbReference>